<dbReference type="Pfam" id="PF13328">
    <property type="entry name" value="HD_4"/>
    <property type="match status" value="1"/>
</dbReference>
<accession>A0A1G9DZR2</accession>
<dbReference type="InterPro" id="IPR033655">
    <property type="entry name" value="TGS_RelA/SpoT"/>
</dbReference>
<dbReference type="Pfam" id="PF02824">
    <property type="entry name" value="TGS"/>
    <property type="match status" value="1"/>
</dbReference>
<dbReference type="InterPro" id="IPR007685">
    <property type="entry name" value="RelA_SpoT"/>
</dbReference>
<evidence type="ECO:0000259" key="7">
    <source>
        <dbReference type="PROSITE" id="PS51880"/>
    </source>
</evidence>
<dbReference type="InterPro" id="IPR012675">
    <property type="entry name" value="Beta-grasp_dom_sf"/>
</dbReference>
<dbReference type="CDD" id="cd05399">
    <property type="entry name" value="NT_Rel-Spo_like"/>
    <property type="match status" value="1"/>
</dbReference>
<dbReference type="CDD" id="cd04876">
    <property type="entry name" value="ACT_RelA-SpoT"/>
    <property type="match status" value="1"/>
</dbReference>
<dbReference type="InterPro" id="IPR043519">
    <property type="entry name" value="NT_sf"/>
</dbReference>
<dbReference type="SUPFAM" id="SSF55021">
    <property type="entry name" value="ACT-like"/>
    <property type="match status" value="1"/>
</dbReference>
<dbReference type="InterPro" id="IPR004811">
    <property type="entry name" value="RelA/Spo_fam"/>
</dbReference>
<dbReference type="SMART" id="SM00954">
    <property type="entry name" value="RelA_SpoT"/>
    <property type="match status" value="1"/>
</dbReference>
<dbReference type="Gene3D" id="1.10.3210.10">
    <property type="entry name" value="Hypothetical protein af1432"/>
    <property type="match status" value="1"/>
</dbReference>
<evidence type="ECO:0000313" key="8">
    <source>
        <dbReference type="EMBL" id="SDK69308.1"/>
    </source>
</evidence>
<evidence type="ECO:0000259" key="6">
    <source>
        <dbReference type="PROSITE" id="PS51671"/>
    </source>
</evidence>
<dbReference type="EMBL" id="FNFX01000004">
    <property type="protein sequence ID" value="SDK69308.1"/>
    <property type="molecule type" value="Genomic_DNA"/>
</dbReference>
<proteinExistence type="inferred from homology"/>
<comment type="function">
    <text evidence="5">In eubacteria ppGpp (guanosine 3'-diphosphate 5'-diphosphate) is a mediator of the stringent response that coordinates a variety of cellular activities in response to changes in nutritional abundance.</text>
</comment>
<dbReference type="Pfam" id="PF13291">
    <property type="entry name" value="ACT_4"/>
    <property type="match status" value="1"/>
</dbReference>
<dbReference type="Gene3D" id="3.10.20.30">
    <property type="match status" value="1"/>
</dbReference>
<feature type="domain" description="ACT" evidence="6">
    <location>
        <begin position="668"/>
        <end position="740"/>
    </location>
</feature>
<dbReference type="GO" id="GO:0008893">
    <property type="term" value="F:guanosine-3',5'-bis(diphosphate) 3'-diphosphatase activity"/>
    <property type="evidence" value="ECO:0007669"/>
    <property type="project" value="TreeGrafter"/>
</dbReference>
<name>A0A1G9DZR2_9PROT</name>
<evidence type="ECO:0000256" key="2">
    <source>
        <dbReference type="ARBA" id="ARBA00029754"/>
    </source>
</evidence>
<dbReference type="PANTHER" id="PTHR21262:SF31">
    <property type="entry name" value="GTP PYROPHOSPHOKINASE"/>
    <property type="match status" value="1"/>
</dbReference>
<dbReference type="Gene3D" id="3.30.460.10">
    <property type="entry name" value="Beta Polymerase, domain 2"/>
    <property type="match status" value="1"/>
</dbReference>
<dbReference type="Proteomes" id="UP000198629">
    <property type="component" value="Unassembled WGS sequence"/>
</dbReference>
<dbReference type="SUPFAM" id="SSF81271">
    <property type="entry name" value="TGS-like"/>
    <property type="match status" value="1"/>
</dbReference>
<gene>
    <name evidence="8" type="ORF">SAMN05192566_2079</name>
</gene>
<dbReference type="GO" id="GO:0015969">
    <property type="term" value="P:guanosine tetraphosphate metabolic process"/>
    <property type="evidence" value="ECO:0007669"/>
    <property type="project" value="InterPro"/>
</dbReference>
<organism evidence="8 9">
    <name type="scientific">Methylophilus rhizosphaerae</name>
    <dbReference type="NCBI Taxonomy" id="492660"/>
    <lineage>
        <taxon>Bacteria</taxon>
        <taxon>Pseudomonadati</taxon>
        <taxon>Pseudomonadota</taxon>
        <taxon>Betaproteobacteria</taxon>
        <taxon>Nitrosomonadales</taxon>
        <taxon>Methylophilaceae</taxon>
        <taxon>Methylophilus</taxon>
    </lineage>
</organism>
<dbReference type="GO" id="GO:0008728">
    <property type="term" value="F:GTP diphosphokinase activity"/>
    <property type="evidence" value="ECO:0007669"/>
    <property type="project" value="TreeGrafter"/>
</dbReference>
<reference evidence="9" key="1">
    <citation type="submission" date="2016-10" db="EMBL/GenBank/DDBJ databases">
        <authorList>
            <person name="Varghese N."/>
            <person name="Submissions S."/>
        </authorList>
    </citation>
    <scope>NUCLEOTIDE SEQUENCE [LARGE SCALE GENOMIC DNA]</scope>
    <source>
        <strain evidence="9">CBMB127</strain>
    </source>
</reference>
<dbReference type="InterPro" id="IPR002912">
    <property type="entry name" value="ACT_dom"/>
</dbReference>
<dbReference type="FunFam" id="3.30.460.10:FF:000001">
    <property type="entry name" value="GTP pyrophosphokinase RelA"/>
    <property type="match status" value="1"/>
</dbReference>
<dbReference type="PROSITE" id="PS51880">
    <property type="entry name" value="TGS"/>
    <property type="match status" value="1"/>
</dbReference>
<dbReference type="AlphaFoldDB" id="A0A1G9DZR2"/>
<dbReference type="OrthoDB" id="9805041at2"/>
<dbReference type="InterPro" id="IPR045865">
    <property type="entry name" value="ACT-like_dom_sf"/>
</dbReference>
<dbReference type="GO" id="GO:0016301">
    <property type="term" value="F:kinase activity"/>
    <property type="evidence" value="ECO:0007669"/>
    <property type="project" value="UniProtKB-KW"/>
</dbReference>
<dbReference type="GO" id="GO:0042594">
    <property type="term" value="P:response to starvation"/>
    <property type="evidence" value="ECO:0007669"/>
    <property type="project" value="TreeGrafter"/>
</dbReference>
<protein>
    <recommendedName>
        <fullName evidence="1">GTP pyrophosphokinase</fullName>
    </recommendedName>
    <alternativeName>
        <fullName evidence="3">(p)ppGpp synthase</fullName>
    </alternativeName>
    <alternativeName>
        <fullName evidence="2">ATP:GTP 3'-pyrophosphotransferase</fullName>
    </alternativeName>
    <alternativeName>
        <fullName evidence="4">ppGpp synthase I</fullName>
    </alternativeName>
</protein>
<comment type="similarity">
    <text evidence="5">Belongs to the relA/spoT family.</text>
</comment>
<evidence type="ECO:0000313" key="9">
    <source>
        <dbReference type="Proteomes" id="UP000198629"/>
    </source>
</evidence>
<keyword evidence="8" id="KW-0808">Transferase</keyword>
<dbReference type="NCBIfam" id="TIGR00691">
    <property type="entry name" value="spoT_relA"/>
    <property type="match status" value="1"/>
</dbReference>
<evidence type="ECO:0000256" key="3">
    <source>
        <dbReference type="ARBA" id="ARBA00032407"/>
    </source>
</evidence>
<dbReference type="CDD" id="cd01668">
    <property type="entry name" value="TGS_RSH"/>
    <property type="match status" value="1"/>
</dbReference>
<dbReference type="PROSITE" id="PS51671">
    <property type="entry name" value="ACT"/>
    <property type="match status" value="1"/>
</dbReference>
<dbReference type="Gene3D" id="3.30.70.260">
    <property type="match status" value="1"/>
</dbReference>
<dbReference type="Pfam" id="PF04607">
    <property type="entry name" value="RelA_SpoT"/>
    <property type="match status" value="1"/>
</dbReference>
<keyword evidence="8" id="KW-0418">Kinase</keyword>
<dbReference type="GO" id="GO:0005886">
    <property type="term" value="C:plasma membrane"/>
    <property type="evidence" value="ECO:0007669"/>
    <property type="project" value="TreeGrafter"/>
</dbReference>
<keyword evidence="9" id="KW-1185">Reference proteome</keyword>
<evidence type="ECO:0000256" key="1">
    <source>
        <dbReference type="ARBA" id="ARBA00019852"/>
    </source>
</evidence>
<dbReference type="FunFam" id="3.10.20.30:FF:000002">
    <property type="entry name" value="GTP pyrophosphokinase (RelA/SpoT)"/>
    <property type="match status" value="1"/>
</dbReference>
<evidence type="ECO:0000256" key="4">
    <source>
        <dbReference type="ARBA" id="ARBA00033308"/>
    </source>
</evidence>
<dbReference type="STRING" id="492660.SAMN05192566_2079"/>
<dbReference type="PANTHER" id="PTHR21262">
    <property type="entry name" value="GUANOSINE-3',5'-BIS DIPHOSPHATE 3'-PYROPHOSPHOHYDROLASE"/>
    <property type="match status" value="1"/>
</dbReference>
<evidence type="ECO:0000256" key="5">
    <source>
        <dbReference type="RuleBase" id="RU003847"/>
    </source>
</evidence>
<feature type="domain" description="TGS" evidence="7">
    <location>
        <begin position="413"/>
        <end position="474"/>
    </location>
</feature>
<dbReference type="InterPro" id="IPR004095">
    <property type="entry name" value="TGS"/>
</dbReference>
<sequence length="740" mass="83176">MVSIHSPKSALLASNEGDVSTWLEAASKRFSPSEVELISRAYELAVPLYSGHSALTGAPLLLHALGAATILIDMNMDVETIAATLLYAVPEYLDDWRATLETRLGANIASLVEGISRMEQIQELSETDSVHGTDRKNESHTQQIESLRKMLLAMAQDIRVVLIKLAERTQTLRHLSGASPSLQKQIAQESQNIFAPLANRLGVWQIKWELEDLSLRYLEPQVYKEIAKKLDERRVDREQYIIDVVAELQKELIKADIKGEVAGRPKHIYSIIKKMKSKHLDFTQLYDVRAVRVLVDDIKDCYAVLGLIHNLWQPIPGEFDDYIARPKSNNYRSLHTAVSGPRGLALEVQIRTFEMHQHSELGVAAHWRYKEGGKSDAKFDEKIAWLRQILAWKDDVSESGDLMEQFKSELFRDRVYVLTPLGKVIDLPKGSTPIDFAYTLHTDLGHRTRGAKINGSIVPLNTKLQNGQRVEILTSKHGSPSRDWLNASLGYLQNPSARAKVRQWFKLQHFDEHVAQGRVKLDRELHRAGIGAINHEKIAQKLHFQKLEDFLAAIGRGDVTEHQISLAIQEDAAPKTEAAAITRPPRRNTAMQSQADIVIEGVGNLQTGIAKCCKPLPPDAIVGYLTRGHGVTIHRSTCGFIGRLPEERRDRVLGAQWGSHENFSANVDIEVEAHDRQGLLRDISDLFAREKINAIKANTISRHNLALMQFSIEVTNLEKLSHLLTLIQQVPSVISAQRRD</sequence>
<dbReference type="RefSeq" id="WP_091472083.1">
    <property type="nucleotide sequence ID" value="NZ_FNFX01000004.1"/>
</dbReference>
<dbReference type="InterPro" id="IPR012676">
    <property type="entry name" value="TGS-like"/>
</dbReference>
<dbReference type="SUPFAM" id="SSF81301">
    <property type="entry name" value="Nucleotidyltransferase"/>
    <property type="match status" value="1"/>
</dbReference>
<dbReference type="GO" id="GO:0015949">
    <property type="term" value="P:nucleobase-containing small molecule interconversion"/>
    <property type="evidence" value="ECO:0007669"/>
    <property type="project" value="UniProtKB-ARBA"/>
</dbReference>
<dbReference type="InterPro" id="IPR045600">
    <property type="entry name" value="RelA/SpoT_AH_RIS"/>
</dbReference>
<dbReference type="Pfam" id="PF19296">
    <property type="entry name" value="RelA_AH_RIS"/>
    <property type="match status" value="1"/>
</dbReference>
<dbReference type="SUPFAM" id="SSF109604">
    <property type="entry name" value="HD-domain/PDEase-like"/>
    <property type="match status" value="1"/>
</dbReference>